<accession>A0A1A5XLQ6</accession>
<feature type="modified residue" description="4-aspartylphosphate" evidence="1">
    <location>
        <position position="51"/>
    </location>
</feature>
<dbReference type="AlphaFoldDB" id="A0A1A5XLQ6"/>
<keyword evidence="6" id="KW-1185">Reference proteome</keyword>
<dbReference type="Proteomes" id="UP000247515">
    <property type="component" value="Unassembled WGS sequence"/>
</dbReference>
<sequence length="132" mass="14398">MKFALLEPDLAELDRVLETCALSGHVCFAASNDEAFRSLLAEVSVDVCLIDWINPDCCRYETLYQLAQSESAVPVVLCVAPGTSHDVIDSGLKHGASTSIEKPFRGIESLGSLYAWESQGFAHAYVPSNRMM</sequence>
<evidence type="ECO:0000313" key="5">
    <source>
        <dbReference type="Proteomes" id="UP000183529"/>
    </source>
</evidence>
<keyword evidence="1" id="KW-0597">Phosphoprotein</keyword>
<evidence type="ECO:0000313" key="4">
    <source>
        <dbReference type="EMBL" id="SEK09724.1"/>
    </source>
</evidence>
<comment type="caution">
    <text evidence="4">The sequence shown here is derived from an EMBL/GenBank/DDBJ whole genome shotgun (WGS) entry which is preliminary data.</text>
</comment>
<gene>
    <name evidence="3" type="ORF">C7400_103293</name>
    <name evidence="4" type="ORF">SAMN05216550_11847</name>
</gene>
<dbReference type="InterPro" id="IPR011006">
    <property type="entry name" value="CheY-like_superfamily"/>
</dbReference>
<dbReference type="InterPro" id="IPR001789">
    <property type="entry name" value="Sig_transdc_resp-reg_receiver"/>
</dbReference>
<feature type="domain" description="Response regulatory" evidence="2">
    <location>
        <begin position="2"/>
        <end position="117"/>
    </location>
</feature>
<evidence type="ECO:0000256" key="1">
    <source>
        <dbReference type="PROSITE-ProRule" id="PRU00169"/>
    </source>
</evidence>
<dbReference type="EMBL" id="FNZM01000018">
    <property type="protein sequence ID" value="SEK09724.1"/>
    <property type="molecule type" value="Genomic_DNA"/>
</dbReference>
<dbReference type="SUPFAM" id="SSF52172">
    <property type="entry name" value="CheY-like"/>
    <property type="match status" value="1"/>
</dbReference>
<evidence type="ECO:0000313" key="6">
    <source>
        <dbReference type="Proteomes" id="UP000247515"/>
    </source>
</evidence>
<organism evidence="4 5">
    <name type="scientific">Paraburkholderia tropica</name>
    <dbReference type="NCBI Taxonomy" id="92647"/>
    <lineage>
        <taxon>Bacteria</taxon>
        <taxon>Pseudomonadati</taxon>
        <taxon>Pseudomonadota</taxon>
        <taxon>Betaproteobacteria</taxon>
        <taxon>Burkholderiales</taxon>
        <taxon>Burkholderiaceae</taxon>
        <taxon>Paraburkholderia</taxon>
    </lineage>
</organism>
<dbReference type="EMBL" id="QJJV01000003">
    <property type="protein sequence ID" value="PXX19302.1"/>
    <property type="molecule type" value="Genomic_DNA"/>
</dbReference>
<dbReference type="Gene3D" id="3.40.50.2300">
    <property type="match status" value="1"/>
</dbReference>
<dbReference type="GeneID" id="61307328"/>
<dbReference type="RefSeq" id="WP_065057868.1">
    <property type="nucleotide sequence ID" value="NZ_CADFGN010000004.1"/>
</dbReference>
<name>A0A1A5XLQ6_9BURK</name>
<dbReference type="PROSITE" id="PS50110">
    <property type="entry name" value="RESPONSE_REGULATORY"/>
    <property type="match status" value="1"/>
</dbReference>
<dbReference type="CDD" id="cd00156">
    <property type="entry name" value="REC"/>
    <property type="match status" value="1"/>
</dbReference>
<proteinExistence type="predicted"/>
<reference evidence="3 6" key="2">
    <citation type="submission" date="2018-05" db="EMBL/GenBank/DDBJ databases">
        <title>Genomic Encyclopedia of Type Strains, Phase IV (KMG-V): Genome sequencing to study the core and pangenomes of soil and plant-associated prokaryotes.</title>
        <authorList>
            <person name="Whitman W."/>
        </authorList>
    </citation>
    <scope>NUCLEOTIDE SEQUENCE [LARGE SCALE GENOMIC DNA]</scope>
    <source>
        <strain evidence="3 6">SIr-6563</strain>
    </source>
</reference>
<protein>
    <submittedName>
        <fullName evidence="4">Response regulator receiver domain-containing protein</fullName>
    </submittedName>
</protein>
<evidence type="ECO:0000259" key="2">
    <source>
        <dbReference type="PROSITE" id="PS50110"/>
    </source>
</evidence>
<dbReference type="Proteomes" id="UP000183529">
    <property type="component" value="Unassembled WGS sequence"/>
</dbReference>
<dbReference type="Pfam" id="PF00072">
    <property type="entry name" value="Response_reg"/>
    <property type="match status" value="1"/>
</dbReference>
<evidence type="ECO:0000313" key="3">
    <source>
        <dbReference type="EMBL" id="PXX19302.1"/>
    </source>
</evidence>
<dbReference type="GO" id="GO:0000160">
    <property type="term" value="P:phosphorelay signal transduction system"/>
    <property type="evidence" value="ECO:0007669"/>
    <property type="project" value="InterPro"/>
</dbReference>
<reference evidence="4 5" key="1">
    <citation type="submission" date="2016-10" db="EMBL/GenBank/DDBJ databases">
        <authorList>
            <person name="Varghese N."/>
            <person name="Submissions S."/>
        </authorList>
    </citation>
    <scope>NUCLEOTIDE SEQUENCE [LARGE SCALE GENOMIC DNA]</scope>
    <source>
        <strain evidence="4 5">LMG 22274</strain>
    </source>
</reference>